<proteinExistence type="predicted"/>
<evidence type="ECO:0000313" key="2">
    <source>
        <dbReference type="Proteomes" id="UP000053424"/>
    </source>
</evidence>
<dbReference type="AlphaFoldDB" id="A0A0C2YAA2"/>
<keyword evidence="2" id="KW-1185">Reference proteome</keyword>
<dbReference type="HOGENOM" id="CLU_2073445_0_0_1"/>
<dbReference type="Proteomes" id="UP000053424">
    <property type="component" value="Unassembled WGS sequence"/>
</dbReference>
<accession>A0A0C2YAA2</accession>
<evidence type="ECO:0000313" key="1">
    <source>
        <dbReference type="EMBL" id="KIM46758.1"/>
    </source>
</evidence>
<name>A0A0C2YAA2_HEBCY</name>
<reference evidence="2" key="2">
    <citation type="submission" date="2015-01" db="EMBL/GenBank/DDBJ databases">
        <title>Evolutionary Origins and Diversification of the Mycorrhizal Mutualists.</title>
        <authorList>
            <consortium name="DOE Joint Genome Institute"/>
            <consortium name="Mycorrhizal Genomics Consortium"/>
            <person name="Kohler A."/>
            <person name="Kuo A."/>
            <person name="Nagy L.G."/>
            <person name="Floudas D."/>
            <person name="Copeland A."/>
            <person name="Barry K.W."/>
            <person name="Cichocki N."/>
            <person name="Veneault-Fourrey C."/>
            <person name="LaButti K."/>
            <person name="Lindquist E.A."/>
            <person name="Lipzen A."/>
            <person name="Lundell T."/>
            <person name="Morin E."/>
            <person name="Murat C."/>
            <person name="Riley R."/>
            <person name="Ohm R."/>
            <person name="Sun H."/>
            <person name="Tunlid A."/>
            <person name="Henrissat B."/>
            <person name="Grigoriev I.V."/>
            <person name="Hibbett D.S."/>
            <person name="Martin F."/>
        </authorList>
    </citation>
    <scope>NUCLEOTIDE SEQUENCE [LARGE SCALE GENOMIC DNA]</scope>
    <source>
        <strain evidence="2">h7</strain>
    </source>
</reference>
<sequence length="118" mass="13874">MNHRPLKIRADIRDKWISPKAEIHSTIASVKQMLGHEILPQVQWPFLYNTLKEQHADKGTFVPTISRVVEAFYERLSARLENEAKAEWTEQLLGELAKKSKWILEIEVRNTAYLKCRF</sequence>
<dbReference type="EMBL" id="KN831770">
    <property type="protein sequence ID" value="KIM46758.1"/>
    <property type="molecule type" value="Genomic_DNA"/>
</dbReference>
<reference evidence="1 2" key="1">
    <citation type="submission" date="2014-04" db="EMBL/GenBank/DDBJ databases">
        <authorList>
            <consortium name="DOE Joint Genome Institute"/>
            <person name="Kuo A."/>
            <person name="Gay G."/>
            <person name="Dore J."/>
            <person name="Kohler A."/>
            <person name="Nagy L.G."/>
            <person name="Floudas D."/>
            <person name="Copeland A."/>
            <person name="Barry K.W."/>
            <person name="Cichocki N."/>
            <person name="Veneault-Fourrey C."/>
            <person name="LaButti K."/>
            <person name="Lindquist E.A."/>
            <person name="Lipzen A."/>
            <person name="Lundell T."/>
            <person name="Morin E."/>
            <person name="Murat C."/>
            <person name="Sun H."/>
            <person name="Tunlid A."/>
            <person name="Henrissat B."/>
            <person name="Grigoriev I.V."/>
            <person name="Hibbett D.S."/>
            <person name="Martin F."/>
            <person name="Nordberg H.P."/>
            <person name="Cantor M.N."/>
            <person name="Hua S.X."/>
        </authorList>
    </citation>
    <scope>NUCLEOTIDE SEQUENCE [LARGE SCALE GENOMIC DNA]</scope>
    <source>
        <strain evidence="2">h7</strain>
    </source>
</reference>
<protein>
    <submittedName>
        <fullName evidence="1">Uncharacterized protein</fullName>
    </submittedName>
</protein>
<gene>
    <name evidence="1" type="ORF">M413DRAFT_262028</name>
</gene>
<organism evidence="1 2">
    <name type="scientific">Hebeloma cylindrosporum</name>
    <dbReference type="NCBI Taxonomy" id="76867"/>
    <lineage>
        <taxon>Eukaryota</taxon>
        <taxon>Fungi</taxon>
        <taxon>Dikarya</taxon>
        <taxon>Basidiomycota</taxon>
        <taxon>Agaricomycotina</taxon>
        <taxon>Agaricomycetes</taxon>
        <taxon>Agaricomycetidae</taxon>
        <taxon>Agaricales</taxon>
        <taxon>Agaricineae</taxon>
        <taxon>Hymenogastraceae</taxon>
        <taxon>Hebeloma</taxon>
    </lineage>
</organism>
<dbReference type="OrthoDB" id="4926491at2759"/>